<evidence type="ECO:0000313" key="2">
    <source>
        <dbReference type="Proteomes" id="UP000838672"/>
    </source>
</evidence>
<evidence type="ECO:0000313" key="1">
    <source>
        <dbReference type="EMBL" id="CAH0533666.1"/>
    </source>
</evidence>
<organism evidence="1 2">
    <name type="scientific">Vibrio stylophorae</name>
    <dbReference type="NCBI Taxonomy" id="659351"/>
    <lineage>
        <taxon>Bacteria</taxon>
        <taxon>Pseudomonadati</taxon>
        <taxon>Pseudomonadota</taxon>
        <taxon>Gammaproteobacteria</taxon>
        <taxon>Vibrionales</taxon>
        <taxon>Vibrionaceae</taxon>
        <taxon>Vibrio</taxon>
    </lineage>
</organism>
<accession>A0ABM8ZTM4</accession>
<name>A0ABM8ZTM4_9VIBR</name>
<dbReference type="EMBL" id="CAKLDI010000001">
    <property type="protein sequence ID" value="CAH0533666.1"/>
    <property type="molecule type" value="Genomic_DNA"/>
</dbReference>
<comment type="caution">
    <text evidence="1">The sequence shown here is derived from an EMBL/GenBank/DDBJ whole genome shotgun (WGS) entry which is preliminary data.</text>
</comment>
<keyword evidence="2" id="KW-1185">Reference proteome</keyword>
<dbReference type="Proteomes" id="UP000838672">
    <property type="component" value="Unassembled WGS sequence"/>
</dbReference>
<evidence type="ECO:0008006" key="3">
    <source>
        <dbReference type="Google" id="ProtNLM"/>
    </source>
</evidence>
<protein>
    <recommendedName>
        <fullName evidence="3">ANTAR domain-containing protein</fullName>
    </recommendedName>
</protein>
<dbReference type="RefSeq" id="WP_237466093.1">
    <property type="nucleotide sequence ID" value="NZ_CAKLDI010000001.1"/>
</dbReference>
<reference evidence="1" key="1">
    <citation type="submission" date="2021-11" db="EMBL/GenBank/DDBJ databases">
        <authorList>
            <person name="Rodrigo-Torres L."/>
            <person name="Arahal R. D."/>
            <person name="Lucena T."/>
        </authorList>
    </citation>
    <scope>NUCLEOTIDE SEQUENCE</scope>
    <source>
        <strain evidence="1">CECT 7929</strain>
    </source>
</reference>
<sequence length="54" mass="6178">MTSSEMTRMIAEHMHADIDEVDDMVRTLVDELNVNADDALSLLYQQATRHGEEE</sequence>
<proteinExistence type="predicted"/>
<gene>
    <name evidence="1" type="ORF">VST7929_01537</name>
</gene>